<dbReference type="AlphaFoldDB" id="A0A5S9MHA6"/>
<feature type="region of interest" description="Disordered" evidence="1">
    <location>
        <begin position="1"/>
        <end position="24"/>
    </location>
</feature>
<sequence length="122" mass="14307">MEQQNQQKIGNPQTPVPTTTNMNDRDFVTDLLSTEKYMTSGYNTALNEFSHESLYQDIQRIALETQKTQRHLYDVMFRYGWYSVEAADQQKLQQAHQKFQQTLTDQSPYGSSQMSYKKKLPV</sequence>
<feature type="compositionally biased region" description="Polar residues" evidence="1">
    <location>
        <begin position="1"/>
        <end position="22"/>
    </location>
</feature>
<gene>
    <name evidence="2" type="primary">yusN</name>
    <name evidence="2" type="ORF">BsIDN1_57830</name>
</gene>
<dbReference type="Pfam" id="PF07875">
    <property type="entry name" value="Coat_F"/>
    <property type="match status" value="1"/>
</dbReference>
<proteinExistence type="predicted"/>
<dbReference type="InterPro" id="IPR012851">
    <property type="entry name" value="Spore_coat_CotF-like"/>
</dbReference>
<evidence type="ECO:0000313" key="3">
    <source>
        <dbReference type="Proteomes" id="UP000464658"/>
    </source>
</evidence>
<dbReference type="EMBL" id="AP021906">
    <property type="protein sequence ID" value="BBP92165.1"/>
    <property type="molecule type" value="Genomic_DNA"/>
</dbReference>
<organism evidence="2 3">
    <name type="scientific">Bacillus safensis</name>
    <dbReference type="NCBI Taxonomy" id="561879"/>
    <lineage>
        <taxon>Bacteria</taxon>
        <taxon>Bacillati</taxon>
        <taxon>Bacillota</taxon>
        <taxon>Bacilli</taxon>
        <taxon>Bacillales</taxon>
        <taxon>Bacillaceae</taxon>
        <taxon>Bacillus</taxon>
    </lineage>
</organism>
<evidence type="ECO:0008006" key="4">
    <source>
        <dbReference type="Google" id="ProtNLM"/>
    </source>
</evidence>
<dbReference type="Proteomes" id="UP000464658">
    <property type="component" value="Chromosome"/>
</dbReference>
<protein>
    <recommendedName>
        <fullName evidence="4">Spore coat protein</fullName>
    </recommendedName>
</protein>
<feature type="region of interest" description="Disordered" evidence="1">
    <location>
        <begin position="98"/>
        <end position="122"/>
    </location>
</feature>
<evidence type="ECO:0000256" key="1">
    <source>
        <dbReference type="SAM" id="MobiDB-lite"/>
    </source>
</evidence>
<accession>A0A5S9MHA6</accession>
<name>A0A5S9MHA6_BACIA</name>
<feature type="compositionally biased region" description="Polar residues" evidence="1">
    <location>
        <begin position="102"/>
        <end position="115"/>
    </location>
</feature>
<reference evidence="2 3" key="1">
    <citation type="submission" date="2019-12" db="EMBL/GenBank/DDBJ databases">
        <title>Full genome sequence of a Bacillus safensis strain isolated from commercially available natto in Indonesia.</title>
        <authorList>
            <person name="Yoshida M."/>
            <person name="Uomi M."/>
            <person name="Waturangi D."/>
            <person name="Ekaputri J.J."/>
            <person name="Setiamarga D.H.E."/>
        </authorList>
    </citation>
    <scope>NUCLEOTIDE SEQUENCE [LARGE SCALE GENOMIC DNA]</scope>
    <source>
        <strain evidence="2 3">IDN1</strain>
    </source>
</reference>
<evidence type="ECO:0000313" key="2">
    <source>
        <dbReference type="EMBL" id="BBP92165.1"/>
    </source>
</evidence>